<dbReference type="Gene3D" id="3.20.20.30">
    <property type="entry name" value="Luciferase-like domain"/>
    <property type="match status" value="1"/>
</dbReference>
<dbReference type="EMBL" id="LS991951">
    <property type="protein sequence ID" value="SYV97475.1"/>
    <property type="molecule type" value="Genomic_DNA"/>
</dbReference>
<name>A0A3B0PS53_9BACT</name>
<organism evidence="1 2">
    <name type="scientific">Mycoplasmopsis edwardii</name>
    <dbReference type="NCBI Taxonomy" id="53558"/>
    <lineage>
        <taxon>Bacteria</taxon>
        <taxon>Bacillati</taxon>
        <taxon>Mycoplasmatota</taxon>
        <taxon>Mycoplasmoidales</taxon>
        <taxon>Metamycoplasmataceae</taxon>
        <taxon>Mycoplasmopsis</taxon>
    </lineage>
</organism>
<evidence type="ECO:0000313" key="1">
    <source>
        <dbReference type="EMBL" id="SYV97475.1"/>
    </source>
</evidence>
<dbReference type="SUPFAM" id="SSF51679">
    <property type="entry name" value="Bacterial luciferase-like"/>
    <property type="match status" value="1"/>
</dbReference>
<sequence length="68" mass="7661">MVSEEGAMLVGSPETVARKIIKLMEELDLDRFMMHLPTGSVPHEDLLTAIRLYGEKVAPIVREYFASK</sequence>
<proteinExistence type="predicted"/>
<gene>
    <name evidence="1" type="ORF">NCTC10132_00841</name>
</gene>
<dbReference type="Proteomes" id="UP000257559">
    <property type="component" value="Chromosome"/>
</dbReference>
<evidence type="ECO:0000313" key="2">
    <source>
        <dbReference type="Proteomes" id="UP000257559"/>
    </source>
</evidence>
<dbReference type="GO" id="GO:0016705">
    <property type="term" value="F:oxidoreductase activity, acting on paired donors, with incorporation or reduction of molecular oxygen"/>
    <property type="evidence" value="ECO:0007669"/>
    <property type="project" value="InterPro"/>
</dbReference>
<dbReference type="KEGG" id="medw:NCTC10132_00841"/>
<keyword evidence="2" id="KW-1185">Reference proteome</keyword>
<dbReference type="InterPro" id="IPR036661">
    <property type="entry name" value="Luciferase-like_sf"/>
</dbReference>
<protein>
    <submittedName>
        <fullName evidence="1">Probable oxidoreductase, LLM family</fullName>
    </submittedName>
</protein>
<accession>A0A3B0PS53</accession>
<dbReference type="AlphaFoldDB" id="A0A3B0PS53"/>
<reference evidence="2" key="1">
    <citation type="submission" date="2018-06" db="EMBL/GenBank/DDBJ databases">
        <authorList>
            <consortium name="Pathogen Informatics"/>
        </authorList>
    </citation>
    <scope>NUCLEOTIDE SEQUENCE [LARGE SCALE GENOMIC DNA]</scope>
    <source>
        <strain evidence="2">NCTC10132</strain>
    </source>
</reference>